<feature type="transmembrane region" description="Helical" evidence="6">
    <location>
        <begin position="12"/>
        <end position="31"/>
    </location>
</feature>
<name>A0A517MX75_9BACT</name>
<keyword evidence="8" id="KW-1185">Reference proteome</keyword>
<accession>A0A517MX75</accession>
<proteinExistence type="inferred from homology"/>
<dbReference type="RefSeq" id="WP_145060699.1">
    <property type="nucleotide sequence ID" value="NZ_CP036263.1"/>
</dbReference>
<keyword evidence="3 6" id="KW-0812">Transmembrane</keyword>
<dbReference type="KEGG" id="amob:HG15A2_28110"/>
<evidence type="ECO:0000313" key="7">
    <source>
        <dbReference type="EMBL" id="QDS99488.1"/>
    </source>
</evidence>
<dbReference type="Proteomes" id="UP000319852">
    <property type="component" value="Chromosome"/>
</dbReference>
<dbReference type="GO" id="GO:0016020">
    <property type="term" value="C:membrane"/>
    <property type="evidence" value="ECO:0007669"/>
    <property type="project" value="UniProtKB-SubCell"/>
</dbReference>
<reference evidence="7 8" key="1">
    <citation type="submission" date="2019-02" db="EMBL/GenBank/DDBJ databases">
        <title>Deep-cultivation of Planctomycetes and their phenomic and genomic characterization uncovers novel biology.</title>
        <authorList>
            <person name="Wiegand S."/>
            <person name="Jogler M."/>
            <person name="Boedeker C."/>
            <person name="Pinto D."/>
            <person name="Vollmers J."/>
            <person name="Rivas-Marin E."/>
            <person name="Kohn T."/>
            <person name="Peeters S.H."/>
            <person name="Heuer A."/>
            <person name="Rast P."/>
            <person name="Oberbeckmann S."/>
            <person name="Bunk B."/>
            <person name="Jeske O."/>
            <person name="Meyerdierks A."/>
            <person name="Storesund J.E."/>
            <person name="Kallscheuer N."/>
            <person name="Luecker S."/>
            <person name="Lage O.M."/>
            <person name="Pohl T."/>
            <person name="Merkel B.J."/>
            <person name="Hornburger P."/>
            <person name="Mueller R.-W."/>
            <person name="Bruemmer F."/>
            <person name="Labrenz M."/>
            <person name="Spormann A.M."/>
            <person name="Op den Camp H."/>
            <person name="Overmann J."/>
            <person name="Amann R."/>
            <person name="Jetten M.S.M."/>
            <person name="Mascher T."/>
            <person name="Medema M.H."/>
            <person name="Devos D.P."/>
            <person name="Kaster A.-K."/>
            <person name="Ovreas L."/>
            <person name="Rohde M."/>
            <person name="Galperin M.Y."/>
            <person name="Jogler C."/>
        </authorList>
    </citation>
    <scope>NUCLEOTIDE SEQUENCE [LARGE SCALE GENOMIC DNA]</scope>
    <source>
        <strain evidence="7 8">HG15A2</strain>
    </source>
</reference>
<evidence type="ECO:0000313" key="8">
    <source>
        <dbReference type="Proteomes" id="UP000319852"/>
    </source>
</evidence>
<evidence type="ECO:0000256" key="5">
    <source>
        <dbReference type="ARBA" id="ARBA00023136"/>
    </source>
</evidence>
<dbReference type="PANTHER" id="PTHR21659:SF42">
    <property type="entry name" value="UPF0057 MEMBRANE PROTEIN ZK632.10-RELATED"/>
    <property type="match status" value="1"/>
</dbReference>
<dbReference type="OrthoDB" id="9810121at2"/>
<dbReference type="EMBL" id="CP036263">
    <property type="protein sequence ID" value="QDS99488.1"/>
    <property type="molecule type" value="Genomic_DNA"/>
</dbReference>
<evidence type="ECO:0000256" key="6">
    <source>
        <dbReference type="SAM" id="Phobius"/>
    </source>
</evidence>
<evidence type="ECO:0000256" key="4">
    <source>
        <dbReference type="ARBA" id="ARBA00022989"/>
    </source>
</evidence>
<dbReference type="AlphaFoldDB" id="A0A517MX75"/>
<keyword evidence="4 6" id="KW-1133">Transmembrane helix</keyword>
<sequence length="62" mass="7103">MSQLAQTQHKRDVFRILLAIFLPPLGVFLQVGLGLHFWLNLLLTLLGYVPGIIHAVWIILKR</sequence>
<dbReference type="Pfam" id="PF01679">
    <property type="entry name" value="Pmp3"/>
    <property type="match status" value="1"/>
</dbReference>
<protein>
    <submittedName>
        <fullName evidence="7">Proteolipid membrane potential modulator</fullName>
    </submittedName>
</protein>
<feature type="transmembrane region" description="Helical" evidence="6">
    <location>
        <begin position="37"/>
        <end position="60"/>
    </location>
</feature>
<gene>
    <name evidence="7" type="ORF">HG15A2_28110</name>
</gene>
<dbReference type="PROSITE" id="PS01309">
    <property type="entry name" value="UPF0057"/>
    <property type="match status" value="1"/>
</dbReference>
<comment type="similarity">
    <text evidence="2">Belongs to the UPF0057 (PMP3) family.</text>
</comment>
<evidence type="ECO:0000256" key="3">
    <source>
        <dbReference type="ARBA" id="ARBA00022692"/>
    </source>
</evidence>
<dbReference type="InterPro" id="IPR000612">
    <property type="entry name" value="PMP3"/>
</dbReference>
<evidence type="ECO:0000256" key="1">
    <source>
        <dbReference type="ARBA" id="ARBA00004370"/>
    </source>
</evidence>
<keyword evidence="5 6" id="KW-0472">Membrane</keyword>
<evidence type="ECO:0000256" key="2">
    <source>
        <dbReference type="ARBA" id="ARBA00009530"/>
    </source>
</evidence>
<comment type="subcellular location">
    <subcellularLocation>
        <location evidence="1">Membrane</location>
    </subcellularLocation>
</comment>
<organism evidence="7 8">
    <name type="scientific">Adhaeretor mobilis</name>
    <dbReference type="NCBI Taxonomy" id="1930276"/>
    <lineage>
        <taxon>Bacteria</taxon>
        <taxon>Pseudomonadati</taxon>
        <taxon>Planctomycetota</taxon>
        <taxon>Planctomycetia</taxon>
        <taxon>Pirellulales</taxon>
        <taxon>Lacipirellulaceae</taxon>
        <taxon>Adhaeretor</taxon>
    </lineage>
</organism>
<dbReference type="PANTHER" id="PTHR21659">
    <property type="entry name" value="HYDROPHOBIC PROTEIN RCI2 LOW TEMPERATURE AND SALT RESPONSIVE PROTEIN LTI6 -RELATED"/>
    <property type="match status" value="1"/>
</dbReference>